<protein>
    <submittedName>
        <fullName evidence="4">Xaa-Pro aminopeptidase</fullName>
    </submittedName>
</protein>
<dbReference type="SUPFAM" id="SSF53092">
    <property type="entry name" value="Creatinase/prolidase N-terminal domain"/>
    <property type="match status" value="1"/>
</dbReference>
<dbReference type="EMBL" id="RBUY01000023">
    <property type="protein sequence ID" value="RMV78922.1"/>
    <property type="molecule type" value="Genomic_DNA"/>
</dbReference>
<dbReference type="Pfam" id="PF01321">
    <property type="entry name" value="Creatinase_N"/>
    <property type="match status" value="1"/>
</dbReference>
<organism evidence="4 7">
    <name type="scientific">Pseudomonas caricapapayae</name>
    <dbReference type="NCBI Taxonomy" id="46678"/>
    <lineage>
        <taxon>Bacteria</taxon>
        <taxon>Pseudomonadati</taxon>
        <taxon>Pseudomonadota</taxon>
        <taxon>Gammaproteobacteria</taxon>
        <taxon>Pseudomonadales</taxon>
        <taxon>Pseudomonadaceae</taxon>
        <taxon>Pseudomonas</taxon>
    </lineage>
</organism>
<dbReference type="GO" id="GO:0004177">
    <property type="term" value="F:aminopeptidase activity"/>
    <property type="evidence" value="ECO:0007669"/>
    <property type="project" value="UniProtKB-KW"/>
</dbReference>
<evidence type="ECO:0000259" key="3">
    <source>
        <dbReference type="Pfam" id="PF01321"/>
    </source>
</evidence>
<dbReference type="RefSeq" id="WP_223813394.1">
    <property type="nucleotide sequence ID" value="NZ_LJPW01000150.1"/>
</dbReference>
<dbReference type="Gene3D" id="3.40.350.10">
    <property type="entry name" value="Creatinase/prolidase N-terminal domain"/>
    <property type="match status" value="1"/>
</dbReference>
<keyword evidence="4" id="KW-0645">Protease</keyword>
<dbReference type="InterPro" id="IPR000994">
    <property type="entry name" value="Pept_M24"/>
</dbReference>
<dbReference type="Gene3D" id="3.90.230.10">
    <property type="entry name" value="Creatinase/methionine aminopeptidase superfamily"/>
    <property type="match status" value="1"/>
</dbReference>
<dbReference type="PANTHER" id="PTHR46112">
    <property type="entry name" value="AMINOPEPTIDASE"/>
    <property type="match status" value="1"/>
</dbReference>
<feature type="domain" description="Creatinase N-terminal" evidence="3">
    <location>
        <begin position="67"/>
        <end position="119"/>
    </location>
</feature>
<feature type="region of interest" description="Disordered" evidence="1">
    <location>
        <begin position="1"/>
        <end position="38"/>
    </location>
</feature>
<dbReference type="CDD" id="cd01066">
    <property type="entry name" value="APP_MetAP"/>
    <property type="match status" value="1"/>
</dbReference>
<dbReference type="InterPro" id="IPR050659">
    <property type="entry name" value="Peptidase_M24B"/>
</dbReference>
<gene>
    <name evidence="5" type="ORF">ALP05_03247</name>
    <name evidence="4" type="ORF">ALQ84_02157</name>
</gene>
<reference evidence="6 7" key="1">
    <citation type="submission" date="2018-08" db="EMBL/GenBank/DDBJ databases">
        <title>Recombination of ecologically and evolutionarily significant loci maintains genetic cohesion in the Pseudomonas syringae species complex.</title>
        <authorList>
            <person name="Dillon M."/>
            <person name="Thakur S."/>
            <person name="Almeida R.N.D."/>
            <person name="Weir B.S."/>
            <person name="Guttman D.S."/>
        </authorList>
    </citation>
    <scope>NUCLEOTIDE SEQUENCE [LARGE SCALE GENOMIC DNA]</scope>
    <source>
        <strain evidence="4 7">ICMP 4086</strain>
        <strain evidence="5 6">ICMP 7496</strain>
    </source>
</reference>
<dbReference type="InterPro" id="IPR029149">
    <property type="entry name" value="Creatin/AminoP/Spt16_N"/>
</dbReference>
<name>A0A0P9KHT4_9PSED</name>
<keyword evidence="4" id="KW-0031">Aminopeptidase</keyword>
<keyword evidence="4" id="KW-0378">Hydrolase</keyword>
<evidence type="ECO:0000313" key="5">
    <source>
        <dbReference type="EMBL" id="RMV78922.1"/>
    </source>
</evidence>
<dbReference type="EMBL" id="RBOC01000179">
    <property type="protein sequence ID" value="RMM04627.1"/>
    <property type="molecule type" value="Genomic_DNA"/>
</dbReference>
<dbReference type="Proteomes" id="UP000269872">
    <property type="component" value="Unassembled WGS sequence"/>
</dbReference>
<evidence type="ECO:0000256" key="1">
    <source>
        <dbReference type="SAM" id="MobiDB-lite"/>
    </source>
</evidence>
<evidence type="ECO:0000313" key="6">
    <source>
        <dbReference type="Proteomes" id="UP000269872"/>
    </source>
</evidence>
<dbReference type="Pfam" id="PF00557">
    <property type="entry name" value="Peptidase_M24"/>
    <property type="match status" value="1"/>
</dbReference>
<feature type="domain" description="Peptidase M24" evidence="2">
    <location>
        <begin position="222"/>
        <end position="431"/>
    </location>
</feature>
<dbReference type="Proteomes" id="UP000278587">
    <property type="component" value="Unassembled WGS sequence"/>
</dbReference>
<sequence>MENNNMAASPFSVAPHNRRIDPNQTLKPDGSEDSNDRVEIGPTPLAFSEWADLGLESPCLANMREYRLERIRQQLNARDITGVLLFDPLNIRYATDTSNMQLWVAHNPARACFVSAQGYVVLWDFHNCAHLSAHLPLINERRGGAAFFYFESGNRVDEHAARFAAQIDELVRAHGGLNRRVAIDRIEVAGVNALVNLGLEICSGQEVMEHARVIKGLDELRAMRCAIASCEAAVGEMHQSLWHGATENHVWAALHAGNIRRGGEWIETRILSSGPRTNPWFQESGPRVISDGDLVSFDTDLIGCYGMCVDISRSWICGGLEPSLEQKRLYRIAYEHIMSNSELVRPGVSFSELTKQGHRLPVEFRDQRYGVMFHGVGLCDEYPCIRYPEDQESWGYDGYLEPGMTLCVEAYVGAVGGRDGIKLENQLLVTETGYENLTSYPFDESFLK</sequence>
<evidence type="ECO:0000259" key="2">
    <source>
        <dbReference type="Pfam" id="PF00557"/>
    </source>
</evidence>
<dbReference type="PANTHER" id="PTHR46112:SF2">
    <property type="entry name" value="XAA-PRO AMINOPEPTIDASE P-RELATED"/>
    <property type="match status" value="1"/>
</dbReference>
<accession>A0A0P9KHT4</accession>
<evidence type="ECO:0000313" key="4">
    <source>
        <dbReference type="EMBL" id="RMM04627.1"/>
    </source>
</evidence>
<dbReference type="InterPro" id="IPR000587">
    <property type="entry name" value="Creatinase_N"/>
</dbReference>
<dbReference type="AlphaFoldDB" id="A0A0P9KHT4"/>
<dbReference type="SUPFAM" id="SSF55920">
    <property type="entry name" value="Creatinase/aminopeptidase"/>
    <property type="match status" value="1"/>
</dbReference>
<dbReference type="NCBIfam" id="NF043017">
    <property type="entry name" value="DimsulpropLyDddP"/>
    <property type="match status" value="1"/>
</dbReference>
<comment type="caution">
    <text evidence="4">The sequence shown here is derived from an EMBL/GenBank/DDBJ whole genome shotgun (WGS) entry which is preliminary data.</text>
</comment>
<dbReference type="InterPro" id="IPR036005">
    <property type="entry name" value="Creatinase/aminopeptidase-like"/>
</dbReference>
<dbReference type="InterPro" id="IPR050020">
    <property type="entry name" value="DddP"/>
</dbReference>
<proteinExistence type="predicted"/>
<evidence type="ECO:0000313" key="7">
    <source>
        <dbReference type="Proteomes" id="UP000278587"/>
    </source>
</evidence>